<name>A0ABZ2KRK6_9BACT</name>
<comment type="similarity">
    <text evidence="1 3">Belongs to the type-B carboxylesterase/lipase family.</text>
</comment>
<gene>
    <name evidence="5" type="ORF">LVJ94_30790</name>
</gene>
<dbReference type="Proteomes" id="UP001374803">
    <property type="component" value="Chromosome"/>
</dbReference>
<dbReference type="PROSITE" id="PS00122">
    <property type="entry name" value="CARBOXYLESTERASE_B_1"/>
    <property type="match status" value="1"/>
</dbReference>
<keyword evidence="6" id="KW-1185">Reference proteome</keyword>
<evidence type="ECO:0000313" key="6">
    <source>
        <dbReference type="Proteomes" id="UP001374803"/>
    </source>
</evidence>
<dbReference type="InterPro" id="IPR019826">
    <property type="entry name" value="Carboxylesterase_B_AS"/>
</dbReference>
<sequence>MSLFIGGCSAASAPDAREGENGAPPASVSSALEGAGAPGTIVQLDSGPILGAVKEGYRTFLGVPYAAPPVGALRWRSPQAVTPWSEVREALKFGNSCAQDGSLTHTPPSGSEDCLYLNVTTPWQAASATEAAPPKPVLVFLHGGAFLRGSGSVYETSPLAIRGDAVVITINFRLGVFGHLAHPNLQEGGNFGLEDQLAALRWVRRNARAFGGDPGNVTLMGQSSGAHAVAALLSAPSAVGLVHRAILESGTGTWDWPNAGLFPDRTAGTIFAARPEAERLGTALATQRGCTDPATAIDCLRAIGANDLMAPAPGWRYAQPVHGTRFLPLHPAEAMKKGLVHHVPVLSGTNLDEGRGFSAFFFEGTQMSAERYHERVTLSYGEDAPAVEAKYPASAYPTPAMAWAQLMTDRIIVCPSVRAHRWLGAATRTYAYEFSDRTAPLVLPLPPDVQRGALHSSEVPYLMNLLGFNPNFTPDQKALSDQMIGYWTRFAKTGNPNGGGAPEWEPVCTSDDEPNTQGLDTGAGGIHPVDIGTEHQCEFWSDLAGE</sequence>
<dbReference type="PANTHER" id="PTHR11559">
    <property type="entry name" value="CARBOXYLESTERASE"/>
    <property type="match status" value="1"/>
</dbReference>
<evidence type="ECO:0000256" key="2">
    <source>
        <dbReference type="ARBA" id="ARBA00022801"/>
    </source>
</evidence>
<organism evidence="5 6">
    <name type="scientific">Pendulispora rubella</name>
    <dbReference type="NCBI Taxonomy" id="2741070"/>
    <lineage>
        <taxon>Bacteria</taxon>
        <taxon>Pseudomonadati</taxon>
        <taxon>Myxococcota</taxon>
        <taxon>Myxococcia</taxon>
        <taxon>Myxococcales</taxon>
        <taxon>Sorangiineae</taxon>
        <taxon>Pendulisporaceae</taxon>
        <taxon>Pendulispora</taxon>
    </lineage>
</organism>
<dbReference type="RefSeq" id="WP_394830904.1">
    <property type="nucleotide sequence ID" value="NZ_CP089929.1"/>
</dbReference>
<reference evidence="5" key="1">
    <citation type="submission" date="2021-12" db="EMBL/GenBank/DDBJ databases">
        <title>Discovery of the Pendulisporaceae a myxobacterial family with distinct sporulation behavior and unique specialized metabolism.</title>
        <authorList>
            <person name="Garcia R."/>
            <person name="Popoff A."/>
            <person name="Bader C.D."/>
            <person name="Loehr J."/>
            <person name="Walesch S."/>
            <person name="Walt C."/>
            <person name="Boldt J."/>
            <person name="Bunk B."/>
            <person name="Haeckl F.J.F.P.J."/>
            <person name="Gunesch A.P."/>
            <person name="Birkelbach J."/>
            <person name="Nuebel U."/>
            <person name="Pietschmann T."/>
            <person name="Bach T."/>
            <person name="Mueller R."/>
        </authorList>
    </citation>
    <scope>NUCLEOTIDE SEQUENCE</scope>
    <source>
        <strain evidence="5">MSr11367</strain>
    </source>
</reference>
<feature type="domain" description="Carboxylesterase type B" evidence="4">
    <location>
        <begin position="40"/>
        <end position="514"/>
    </location>
</feature>
<evidence type="ECO:0000259" key="4">
    <source>
        <dbReference type="Pfam" id="PF00135"/>
    </source>
</evidence>
<dbReference type="EC" id="3.1.1.-" evidence="3"/>
<keyword evidence="2 3" id="KW-0378">Hydrolase</keyword>
<dbReference type="SUPFAM" id="SSF53474">
    <property type="entry name" value="alpha/beta-Hydrolases"/>
    <property type="match status" value="1"/>
</dbReference>
<dbReference type="Pfam" id="PF00135">
    <property type="entry name" value="COesterase"/>
    <property type="match status" value="1"/>
</dbReference>
<evidence type="ECO:0000256" key="1">
    <source>
        <dbReference type="ARBA" id="ARBA00005964"/>
    </source>
</evidence>
<dbReference type="Gene3D" id="3.40.50.1820">
    <property type="entry name" value="alpha/beta hydrolase"/>
    <property type="match status" value="1"/>
</dbReference>
<dbReference type="InterPro" id="IPR029058">
    <property type="entry name" value="AB_hydrolase_fold"/>
</dbReference>
<dbReference type="InterPro" id="IPR002018">
    <property type="entry name" value="CarbesteraseB"/>
</dbReference>
<evidence type="ECO:0000313" key="5">
    <source>
        <dbReference type="EMBL" id="WXB01293.1"/>
    </source>
</evidence>
<accession>A0ABZ2KRK6</accession>
<protein>
    <recommendedName>
        <fullName evidence="3">Carboxylic ester hydrolase</fullName>
        <ecNumber evidence="3">3.1.1.-</ecNumber>
    </recommendedName>
</protein>
<proteinExistence type="inferred from homology"/>
<dbReference type="InterPro" id="IPR050309">
    <property type="entry name" value="Type-B_Carboxylest/Lipase"/>
</dbReference>
<dbReference type="EMBL" id="CP089983">
    <property type="protein sequence ID" value="WXB01293.1"/>
    <property type="molecule type" value="Genomic_DNA"/>
</dbReference>
<evidence type="ECO:0000256" key="3">
    <source>
        <dbReference type="RuleBase" id="RU361235"/>
    </source>
</evidence>